<gene>
    <name evidence="5" type="ORF">V8G54_011136</name>
</gene>
<dbReference type="GO" id="GO:0006900">
    <property type="term" value="P:vesicle budding from membrane"/>
    <property type="evidence" value="ECO:0007669"/>
    <property type="project" value="TreeGrafter"/>
</dbReference>
<keyword evidence="4" id="KW-0175">Coiled coil</keyword>
<dbReference type="AlphaFoldDB" id="A0AAQ3NQW5"/>
<keyword evidence="3" id="KW-0967">Endosome</keyword>
<feature type="coiled-coil region" evidence="4">
    <location>
        <begin position="19"/>
        <end position="46"/>
    </location>
</feature>
<dbReference type="GO" id="GO:0005771">
    <property type="term" value="C:multivesicular body"/>
    <property type="evidence" value="ECO:0007669"/>
    <property type="project" value="TreeGrafter"/>
</dbReference>
<evidence type="ECO:0000256" key="1">
    <source>
        <dbReference type="ARBA" id="ARBA00004177"/>
    </source>
</evidence>
<evidence type="ECO:0000256" key="2">
    <source>
        <dbReference type="ARBA" id="ARBA00006190"/>
    </source>
</evidence>
<comment type="subcellular location">
    <subcellularLocation>
        <location evidence="1">Endosome</location>
    </subcellularLocation>
</comment>
<organism evidence="5 6">
    <name type="scientific">Vigna mungo</name>
    <name type="common">Black gram</name>
    <name type="synonym">Phaseolus mungo</name>
    <dbReference type="NCBI Taxonomy" id="3915"/>
    <lineage>
        <taxon>Eukaryota</taxon>
        <taxon>Viridiplantae</taxon>
        <taxon>Streptophyta</taxon>
        <taxon>Embryophyta</taxon>
        <taxon>Tracheophyta</taxon>
        <taxon>Spermatophyta</taxon>
        <taxon>Magnoliopsida</taxon>
        <taxon>eudicotyledons</taxon>
        <taxon>Gunneridae</taxon>
        <taxon>Pentapetalae</taxon>
        <taxon>rosids</taxon>
        <taxon>fabids</taxon>
        <taxon>Fabales</taxon>
        <taxon>Fabaceae</taxon>
        <taxon>Papilionoideae</taxon>
        <taxon>50 kb inversion clade</taxon>
        <taxon>NPAAA clade</taxon>
        <taxon>indigoferoid/millettioid clade</taxon>
        <taxon>Phaseoleae</taxon>
        <taxon>Vigna</taxon>
    </lineage>
</organism>
<evidence type="ECO:0000256" key="4">
    <source>
        <dbReference type="SAM" id="Coils"/>
    </source>
</evidence>
<dbReference type="Gene3D" id="1.10.287.1060">
    <property type="entry name" value="ESAT-6-like"/>
    <property type="match status" value="1"/>
</dbReference>
<evidence type="ECO:0000256" key="3">
    <source>
        <dbReference type="ARBA" id="ARBA00022753"/>
    </source>
</evidence>
<protein>
    <submittedName>
        <fullName evidence="5">Uncharacterized protein</fullName>
    </submittedName>
</protein>
<comment type="similarity">
    <text evidence="2">Belongs to the SNF7 family.</text>
</comment>
<dbReference type="PANTHER" id="PTHR22761">
    <property type="entry name" value="CHARGED MULTIVESICULAR BODY PROTEIN"/>
    <property type="match status" value="1"/>
</dbReference>
<dbReference type="Pfam" id="PF03357">
    <property type="entry name" value="Snf7"/>
    <property type="match status" value="1"/>
</dbReference>
<dbReference type="GO" id="GO:0000815">
    <property type="term" value="C:ESCRT III complex"/>
    <property type="evidence" value="ECO:0007669"/>
    <property type="project" value="TreeGrafter"/>
</dbReference>
<evidence type="ECO:0000313" key="5">
    <source>
        <dbReference type="EMBL" id="WVZ13570.1"/>
    </source>
</evidence>
<keyword evidence="6" id="KW-1185">Reference proteome</keyword>
<proteinExistence type="inferred from homology"/>
<dbReference type="PANTHER" id="PTHR22761:SF10">
    <property type="entry name" value="GH13992P"/>
    <property type="match status" value="1"/>
</dbReference>
<reference evidence="5 6" key="1">
    <citation type="journal article" date="2023" name="Life. Sci Alliance">
        <title>Evolutionary insights into 3D genome organization and epigenetic landscape of Vigna mungo.</title>
        <authorList>
            <person name="Junaid A."/>
            <person name="Singh B."/>
            <person name="Bhatia S."/>
        </authorList>
    </citation>
    <scope>NUCLEOTIDE SEQUENCE [LARGE SCALE GENOMIC DNA]</scope>
    <source>
        <strain evidence="5">Urdbean</strain>
    </source>
</reference>
<accession>A0AAQ3NQW5</accession>
<dbReference type="GO" id="GO:0032511">
    <property type="term" value="P:late endosome to vacuole transport via multivesicular body sorting pathway"/>
    <property type="evidence" value="ECO:0007669"/>
    <property type="project" value="TreeGrafter"/>
</dbReference>
<dbReference type="InterPro" id="IPR005024">
    <property type="entry name" value="Snf7_fam"/>
</dbReference>
<evidence type="ECO:0000313" key="6">
    <source>
        <dbReference type="Proteomes" id="UP001374535"/>
    </source>
</evidence>
<dbReference type="EMBL" id="CP144697">
    <property type="protein sequence ID" value="WVZ13570.1"/>
    <property type="molecule type" value="Genomic_DNA"/>
</dbReference>
<name>A0AAQ3NQW5_VIGMU</name>
<dbReference type="Proteomes" id="UP001374535">
    <property type="component" value="Chromosome 4"/>
</dbReference>
<dbReference type="GO" id="GO:0009898">
    <property type="term" value="C:cytoplasmic side of plasma membrane"/>
    <property type="evidence" value="ECO:0007669"/>
    <property type="project" value="TreeGrafter"/>
</dbReference>
<sequence length="221" mass="24805">MFSSFFNKRKPQHDPIAVLEKLNKTLELLEKKEDVLLKKVNAEKEKAIEFIRRKNKRGIGKKLYEQQIEQLGNFQLRIHDQMIMLEGATVTAETVAALRTGADAMKTVQKATNIDDVDKIMDEISRQTDNMRMIQEAVSSPIGAASCFDEVTFLKSNGNFHDLSNLDELEAELEELEAGELEEQLLQSATTAPAVSVQPTRPVMSTPEVEELTALQAEMAL</sequence>